<dbReference type="InterPro" id="IPR033704">
    <property type="entry name" value="dUTPase_trimeric"/>
</dbReference>
<dbReference type="PANTHER" id="PTHR42680">
    <property type="entry name" value="DCTP DEAMINASE"/>
    <property type="match status" value="1"/>
</dbReference>
<dbReference type="RefSeq" id="WP_153406556.1">
    <property type="nucleotide sequence ID" value="NZ_ML762448.1"/>
</dbReference>
<dbReference type="PANTHER" id="PTHR42680:SF3">
    <property type="entry name" value="DCTP DEAMINASE"/>
    <property type="match status" value="1"/>
</dbReference>
<dbReference type="GO" id="GO:0008829">
    <property type="term" value="F:dCTP deaminase activity"/>
    <property type="evidence" value="ECO:0007669"/>
    <property type="project" value="InterPro"/>
</dbReference>
<feature type="binding site" evidence="3">
    <location>
        <position position="158"/>
    </location>
    <ligand>
        <name>dCTP</name>
        <dbReference type="ChEBI" id="CHEBI:61481"/>
    </ligand>
</feature>
<evidence type="ECO:0000256" key="3">
    <source>
        <dbReference type="HAMAP-Rule" id="MF_00146"/>
    </source>
</evidence>
<accession>A0A7C8GQS1</accession>
<feature type="active site" description="Proton donor/acceptor" evidence="3">
    <location>
        <position position="126"/>
    </location>
</feature>
<keyword evidence="5" id="KW-1185">Reference proteome</keyword>
<evidence type="ECO:0000313" key="4">
    <source>
        <dbReference type="EMBL" id="KAB8126638.1"/>
    </source>
</evidence>
<dbReference type="AlphaFoldDB" id="A0A7C8GQS1"/>
<feature type="binding site" evidence="3">
    <location>
        <position position="161"/>
    </location>
    <ligand>
        <name>dCTP</name>
        <dbReference type="ChEBI" id="CHEBI:61481"/>
    </ligand>
</feature>
<keyword evidence="1 3" id="KW-0378">Hydrolase</keyword>
<feature type="binding site" evidence="3">
    <location>
        <position position="145"/>
    </location>
    <ligand>
        <name>dCTP</name>
        <dbReference type="ChEBI" id="CHEBI:61481"/>
    </ligand>
</feature>
<dbReference type="HAMAP" id="MF_00146">
    <property type="entry name" value="dCTP_deaminase"/>
    <property type="match status" value="1"/>
</dbReference>
<dbReference type="GO" id="GO:0000166">
    <property type="term" value="F:nucleotide binding"/>
    <property type="evidence" value="ECO:0007669"/>
    <property type="project" value="UniProtKB-KW"/>
</dbReference>
<keyword evidence="3" id="KW-0547">Nucleotide-binding</keyword>
<dbReference type="CDD" id="cd07557">
    <property type="entry name" value="trimeric_dUTPase"/>
    <property type="match status" value="1"/>
</dbReference>
<evidence type="ECO:0000313" key="5">
    <source>
        <dbReference type="Proteomes" id="UP000480246"/>
    </source>
</evidence>
<dbReference type="InterPro" id="IPR036157">
    <property type="entry name" value="dUTPase-like_sf"/>
</dbReference>
<dbReference type="Pfam" id="PF22769">
    <property type="entry name" value="DCD"/>
    <property type="match status" value="1"/>
</dbReference>
<dbReference type="InterPro" id="IPR011962">
    <property type="entry name" value="dCTP_deaminase"/>
</dbReference>
<comment type="similarity">
    <text evidence="3">Belongs to the dCTP deaminase family.</text>
</comment>
<proteinExistence type="inferred from homology"/>
<dbReference type="GO" id="GO:0033973">
    <property type="term" value="F:dCTP deaminase (dUMP-forming) activity"/>
    <property type="evidence" value="ECO:0007669"/>
    <property type="project" value="UniProtKB-UniRule"/>
</dbReference>
<comment type="catalytic activity">
    <reaction evidence="3">
        <text>dCTP + 2 H2O = dUMP + NH4(+) + diphosphate</text>
        <dbReference type="Rhea" id="RHEA:19205"/>
        <dbReference type="ChEBI" id="CHEBI:15377"/>
        <dbReference type="ChEBI" id="CHEBI:28938"/>
        <dbReference type="ChEBI" id="CHEBI:33019"/>
        <dbReference type="ChEBI" id="CHEBI:61481"/>
        <dbReference type="ChEBI" id="CHEBI:246422"/>
        <dbReference type="EC" id="3.5.4.30"/>
    </reaction>
</comment>
<evidence type="ECO:0000256" key="2">
    <source>
        <dbReference type="ARBA" id="ARBA00023080"/>
    </source>
</evidence>
<dbReference type="Gene3D" id="2.70.40.10">
    <property type="match status" value="1"/>
</dbReference>
<protein>
    <recommendedName>
        <fullName evidence="3">dCTP deaminase, dUMP-forming</fullName>
        <ecNumber evidence="3">3.5.4.30</ecNumber>
    </recommendedName>
    <alternativeName>
        <fullName evidence="3">Bifunctional dCTP deaminase:dUTPase</fullName>
    </alternativeName>
    <alternativeName>
        <fullName evidence="3">DCD-DUT</fullName>
    </alternativeName>
</protein>
<dbReference type="UniPathway" id="UPA00610">
    <property type="reaction ID" value="UER00667"/>
</dbReference>
<organism evidence="4 5">
    <name type="scientific">Gracilibacillus oryzae</name>
    <dbReference type="NCBI Taxonomy" id="1672701"/>
    <lineage>
        <taxon>Bacteria</taxon>
        <taxon>Bacillati</taxon>
        <taxon>Bacillota</taxon>
        <taxon>Bacilli</taxon>
        <taxon>Bacillales</taxon>
        <taxon>Bacillaceae</taxon>
        <taxon>Gracilibacillus</taxon>
    </lineage>
</organism>
<sequence length="182" mass="20713">MILSSQTILEKLENEEITIKPLNRSNVQPASVDLTLGNHFMIVNDYQTDKLSMREKATYQDIYIGDQETIMIPPHSFMLATTKEWIKLPNDYTAFVEGRSSIGRMGLFVQNAGWVDPGFEGRITLELYNSNRAPIELIEGWRICQLVIAQIDQPTDPYKGKYAGQVSTTASQIYKDAEQNYL</sequence>
<reference evidence="4 5" key="1">
    <citation type="submission" date="2019-10" db="EMBL/GenBank/DDBJ databases">
        <title>Gracilibacillus sp. nov. isolated from rice seeds.</title>
        <authorList>
            <person name="He S."/>
        </authorList>
    </citation>
    <scope>NUCLEOTIDE SEQUENCE [LARGE SCALE GENOMIC DNA]</scope>
    <source>
        <strain evidence="4 5">TD8</strain>
    </source>
</reference>
<dbReference type="EMBL" id="WEID01000103">
    <property type="protein sequence ID" value="KAB8126638.1"/>
    <property type="molecule type" value="Genomic_DNA"/>
</dbReference>
<feature type="site" description="Important for bifunctional activity" evidence="3">
    <location>
        <begin position="113"/>
        <end position="114"/>
    </location>
</feature>
<feature type="binding site" evidence="3">
    <location>
        <begin position="124"/>
        <end position="126"/>
    </location>
    <ligand>
        <name>dCTP</name>
        <dbReference type="ChEBI" id="CHEBI:61481"/>
    </ligand>
</feature>
<keyword evidence="2 3" id="KW-0546">Nucleotide metabolism</keyword>
<comment type="caution">
    <text evidence="4">The sequence shown here is derived from an EMBL/GenBank/DDBJ whole genome shotgun (WGS) entry which is preliminary data.</text>
</comment>
<dbReference type="OrthoDB" id="9780202at2"/>
<feature type="binding site" evidence="3">
    <location>
        <position position="116"/>
    </location>
    <ligand>
        <name>dCTP</name>
        <dbReference type="ChEBI" id="CHEBI:61481"/>
    </ligand>
</feature>
<feature type="binding site" evidence="3">
    <location>
        <position position="165"/>
    </location>
    <ligand>
        <name>dCTP</name>
        <dbReference type="ChEBI" id="CHEBI:61481"/>
    </ligand>
</feature>
<evidence type="ECO:0000256" key="1">
    <source>
        <dbReference type="ARBA" id="ARBA00022801"/>
    </source>
</evidence>
<gene>
    <name evidence="3 4" type="primary">dcd</name>
    <name evidence="4" type="ORF">F9U64_19510</name>
</gene>
<dbReference type="SUPFAM" id="SSF51283">
    <property type="entry name" value="dUTPase-like"/>
    <property type="match status" value="1"/>
</dbReference>
<feature type="binding site" evidence="3">
    <location>
        <begin position="99"/>
        <end position="104"/>
    </location>
    <ligand>
        <name>dCTP</name>
        <dbReference type="ChEBI" id="CHEBI:61481"/>
    </ligand>
</feature>
<dbReference type="GO" id="GO:0006229">
    <property type="term" value="P:dUTP biosynthetic process"/>
    <property type="evidence" value="ECO:0007669"/>
    <property type="project" value="InterPro"/>
</dbReference>
<dbReference type="NCBIfam" id="TIGR02274">
    <property type="entry name" value="dCTP_deam"/>
    <property type="match status" value="1"/>
</dbReference>
<comment type="pathway">
    <text evidence="3">Pyrimidine metabolism; dUMP biosynthesis; dUMP from dCTP: step 1/1.</text>
</comment>
<dbReference type="GO" id="GO:0006226">
    <property type="term" value="P:dUMP biosynthetic process"/>
    <property type="evidence" value="ECO:0007669"/>
    <property type="project" value="UniProtKB-UniRule"/>
</dbReference>
<comment type="subunit">
    <text evidence="3">Homotrimer.</text>
</comment>
<name>A0A7C8GQS1_9BACI</name>
<dbReference type="EC" id="3.5.4.30" evidence="3"/>
<comment type="function">
    <text evidence="3">Bifunctional enzyme that catalyzes both the deamination of dCTP to dUTP and the hydrolysis of dUTP to dUMP without releasing the toxic dUTP intermediate.</text>
</comment>
<dbReference type="Proteomes" id="UP000480246">
    <property type="component" value="Unassembled WGS sequence"/>
</dbReference>